<dbReference type="EnsemblBacteria" id="CAI49863">
    <property type="protein sequence ID" value="CAI49863"/>
    <property type="gene ID" value="NP_3544A"/>
</dbReference>
<dbReference type="GeneID" id="3701801"/>
<dbReference type="Proteomes" id="UP000002698">
    <property type="component" value="Chromosome"/>
</dbReference>
<dbReference type="PANTHER" id="PTHR43539">
    <property type="entry name" value="FLAVIN-BINDING MONOOXYGENASE-LIKE PROTEIN (AFU_ORTHOLOGUE AFUA_4G09220)"/>
    <property type="match status" value="1"/>
</dbReference>
<dbReference type="EMBL" id="CR936257">
    <property type="protein sequence ID" value="CAI49863.1"/>
    <property type="molecule type" value="Genomic_DNA"/>
</dbReference>
<organism evidence="3 4">
    <name type="scientific">Natronomonas pharaonis (strain ATCC 35678 / DSM 2160 / CIP 103997 / JCM 8858 / NBRC 14720 / NCIMB 2260 / Gabara)</name>
    <name type="common">Halobacterium pharaonis</name>
    <dbReference type="NCBI Taxonomy" id="348780"/>
    <lineage>
        <taxon>Archaea</taxon>
        <taxon>Methanobacteriati</taxon>
        <taxon>Methanobacteriota</taxon>
        <taxon>Stenosarchaea group</taxon>
        <taxon>Halobacteria</taxon>
        <taxon>Halobacteriales</taxon>
        <taxon>Natronomonadaceae</taxon>
        <taxon>Natronomonas</taxon>
    </lineage>
</organism>
<protein>
    <submittedName>
        <fullName evidence="3">Oxidoreductase (Homolog to thioredoxin-disulfide reductase)</fullName>
    </submittedName>
</protein>
<dbReference type="eggNOG" id="arCOG01296">
    <property type="taxonomic scope" value="Archaea"/>
</dbReference>
<dbReference type="InterPro" id="IPR050982">
    <property type="entry name" value="Auxin_biosynth/cation_transpt"/>
</dbReference>
<reference evidence="3 4" key="1">
    <citation type="journal article" date="2005" name="Genome Res.">
        <title>Living with two extremes: conclusions from the genome sequence of Natronomonas pharaonis.</title>
        <authorList>
            <person name="Falb M."/>
            <person name="Pfeiffer F."/>
            <person name="Palm P."/>
            <person name="Rodewald K."/>
            <person name="Hickmann V."/>
            <person name="Tittor J."/>
            <person name="Oesterhelt D."/>
        </authorList>
    </citation>
    <scope>NUCLEOTIDE SEQUENCE [LARGE SCALE GENOMIC DNA]</scope>
    <source>
        <strain evidence="4">ATCC 35678 / DSM 2160 / CIP 103997 / JCM 8858 / NBRC 14720 / NCIMB 2260 / Gabara</strain>
    </source>
</reference>
<accession>A0A1U7EXG3</accession>
<dbReference type="InterPro" id="IPR036188">
    <property type="entry name" value="FAD/NAD-bd_sf"/>
</dbReference>
<dbReference type="HOGENOM" id="CLU_037483_0_0_2"/>
<sequence length="421" mass="44630">MTLPDSVDVAVVGAGPAGVGIGTALSFLDVETVILERDAVGASFRNWPAEMRFITPSFPSNGFGHPDLNAVVPATSPGAILDTQQPSGDEYAEYLQRAVDHYELPVETGIEVTTVTPLSDAAPESGGPAVSEPRGVAVDGGDTEGFRLETSGGSVHAQCVVWAGGQFGTPRTDVFSGAALCVHNAAVDSWADHAAANSTDEFLVVGGFESGIDAAVNLVELGCSVTVLDRGHPWATRHPDPSQTLSPYTLQRLDEVRDSEKLTLVGGAEVQEVHRTDDGQFAVHARPVGSDPVSGAPPTANAGWEDHSDGTFVVPTRPVLATGFDSDFGPVEELFPRERGSVRLTERDESPTTPGLFLTGPEVEHNGQKFCFIYKFRARLPVVAEEIGERLGVATEPLDQYREAGMFLDDLDCCEPVDCNC</sequence>
<dbReference type="STRING" id="348780.NP_3544A"/>
<dbReference type="SUPFAM" id="SSF51905">
    <property type="entry name" value="FAD/NAD(P)-binding domain"/>
    <property type="match status" value="1"/>
</dbReference>
<dbReference type="Gene3D" id="3.50.50.60">
    <property type="entry name" value="FAD/NAD(P)-binding domain"/>
    <property type="match status" value="2"/>
</dbReference>
<dbReference type="PANTHER" id="PTHR43539:SF89">
    <property type="entry name" value="NAD(P)-BINDING DOMAIN-CONTAINING PROTEIN"/>
    <property type="match status" value="1"/>
</dbReference>
<dbReference type="OrthoDB" id="213162at2157"/>
<evidence type="ECO:0000256" key="1">
    <source>
        <dbReference type="ARBA" id="ARBA00023002"/>
    </source>
</evidence>
<name>A0A1U7EXG3_NATPD</name>
<dbReference type="PRINTS" id="PR00411">
    <property type="entry name" value="PNDRDTASEI"/>
</dbReference>
<dbReference type="RefSeq" id="WP_011323483.1">
    <property type="nucleotide sequence ID" value="NC_007426.1"/>
</dbReference>
<dbReference type="KEGG" id="nph:NP_3544A"/>
<gene>
    <name evidence="3" type="ordered locus">NP_3544A</name>
</gene>
<evidence type="ECO:0000313" key="4">
    <source>
        <dbReference type="Proteomes" id="UP000002698"/>
    </source>
</evidence>
<dbReference type="AlphaFoldDB" id="A0A1U7EXG3"/>
<proteinExistence type="predicted"/>
<dbReference type="GO" id="GO:0050660">
    <property type="term" value="F:flavin adenine dinucleotide binding"/>
    <property type="evidence" value="ECO:0007669"/>
    <property type="project" value="TreeGrafter"/>
</dbReference>
<keyword evidence="1" id="KW-0560">Oxidoreductase</keyword>
<keyword evidence="4" id="KW-1185">Reference proteome</keyword>
<dbReference type="Pfam" id="PF13738">
    <property type="entry name" value="Pyr_redox_3"/>
    <property type="match status" value="2"/>
</dbReference>
<evidence type="ECO:0000313" key="3">
    <source>
        <dbReference type="EMBL" id="CAI49863.1"/>
    </source>
</evidence>
<evidence type="ECO:0000256" key="2">
    <source>
        <dbReference type="SAM" id="MobiDB-lite"/>
    </source>
</evidence>
<dbReference type="GO" id="GO:0004497">
    <property type="term" value="F:monooxygenase activity"/>
    <property type="evidence" value="ECO:0007669"/>
    <property type="project" value="TreeGrafter"/>
</dbReference>
<feature type="region of interest" description="Disordered" evidence="2">
    <location>
        <begin position="287"/>
        <end position="308"/>
    </location>
</feature>